<keyword evidence="6 8" id="KW-0472">Membrane</keyword>
<evidence type="ECO:0000256" key="3">
    <source>
        <dbReference type="ARBA" id="ARBA00022448"/>
    </source>
</evidence>
<feature type="signal peptide" evidence="9">
    <location>
        <begin position="1"/>
        <end position="16"/>
    </location>
</feature>
<dbReference type="InterPro" id="IPR003864">
    <property type="entry name" value="CSC1/OSCA1-like_7TM"/>
</dbReference>
<evidence type="ECO:0000256" key="7">
    <source>
        <dbReference type="ARBA" id="ARBA00036634"/>
    </source>
</evidence>
<evidence type="ECO:0000256" key="4">
    <source>
        <dbReference type="ARBA" id="ARBA00022692"/>
    </source>
</evidence>
<dbReference type="InterPro" id="IPR032880">
    <property type="entry name" value="CSC1/OSCA1-like_N"/>
</dbReference>
<reference evidence="13" key="3">
    <citation type="submission" date="2025-09" db="UniProtKB">
        <authorList>
            <consortium name="Ensembl"/>
        </authorList>
    </citation>
    <scope>IDENTIFICATION</scope>
</reference>
<dbReference type="InterPro" id="IPR045122">
    <property type="entry name" value="Csc1-like"/>
</dbReference>
<feature type="transmembrane region" description="Helical" evidence="8">
    <location>
        <begin position="637"/>
        <end position="659"/>
    </location>
</feature>
<keyword evidence="3" id="KW-0813">Transport</keyword>
<evidence type="ECO:0000256" key="2">
    <source>
        <dbReference type="ARBA" id="ARBA00007779"/>
    </source>
</evidence>
<dbReference type="GO" id="GO:0005886">
    <property type="term" value="C:plasma membrane"/>
    <property type="evidence" value="ECO:0007669"/>
    <property type="project" value="TreeGrafter"/>
</dbReference>
<keyword evidence="9" id="KW-0732">Signal</keyword>
<feature type="domain" description="CSC1/OSCA1-like 7TM region" evidence="10">
    <location>
        <begin position="359"/>
        <end position="630"/>
    </location>
</feature>
<keyword evidence="4 8" id="KW-0812">Transmembrane</keyword>
<feature type="transmembrane region" description="Helical" evidence="8">
    <location>
        <begin position="205"/>
        <end position="225"/>
    </location>
</feature>
<evidence type="ECO:0000256" key="8">
    <source>
        <dbReference type="SAM" id="Phobius"/>
    </source>
</evidence>
<feature type="chain" id="PRO_5031359397" description="Transmembrane protein 63B" evidence="9">
    <location>
        <begin position="17"/>
        <end position="709"/>
    </location>
</feature>
<evidence type="ECO:0000256" key="9">
    <source>
        <dbReference type="SAM" id="SignalP"/>
    </source>
</evidence>
<gene>
    <name evidence="13" type="primary">TMEM63B</name>
</gene>
<reference evidence="13" key="1">
    <citation type="submission" date="2021-04" db="EMBL/GenBank/DDBJ databases">
        <authorList>
            <consortium name="Wellcome Sanger Institute Data Sharing"/>
        </authorList>
    </citation>
    <scope>NUCLEOTIDE SEQUENCE [LARGE SCALE GENOMIC DNA]</scope>
</reference>
<dbReference type="AlphaFoldDB" id="A0A7N5ZRS3"/>
<dbReference type="GeneTree" id="ENSGT00940000157084"/>
<evidence type="ECO:0000313" key="14">
    <source>
        <dbReference type="Proteomes" id="UP000265040"/>
    </source>
</evidence>
<feature type="transmembrane region" description="Helical" evidence="8">
    <location>
        <begin position="356"/>
        <end position="380"/>
    </location>
</feature>
<feature type="transmembrane region" description="Helical" evidence="8">
    <location>
        <begin position="160"/>
        <end position="185"/>
    </location>
</feature>
<dbReference type="Pfam" id="PF14703">
    <property type="entry name" value="PHM7_cyt"/>
    <property type="match status" value="1"/>
</dbReference>
<organism evidence="13 14">
    <name type="scientific">Anabas testudineus</name>
    <name type="common">Climbing perch</name>
    <name type="synonym">Anthias testudineus</name>
    <dbReference type="NCBI Taxonomy" id="64144"/>
    <lineage>
        <taxon>Eukaryota</taxon>
        <taxon>Metazoa</taxon>
        <taxon>Chordata</taxon>
        <taxon>Craniata</taxon>
        <taxon>Vertebrata</taxon>
        <taxon>Euteleostomi</taxon>
        <taxon>Actinopterygii</taxon>
        <taxon>Neopterygii</taxon>
        <taxon>Teleostei</taxon>
        <taxon>Neoteleostei</taxon>
        <taxon>Acanthomorphata</taxon>
        <taxon>Anabantaria</taxon>
        <taxon>Anabantiformes</taxon>
        <taxon>Anabantoidei</taxon>
        <taxon>Anabantidae</taxon>
        <taxon>Anabas</taxon>
    </lineage>
</organism>
<feature type="transmembrane region" description="Helical" evidence="8">
    <location>
        <begin position="54"/>
        <end position="73"/>
    </location>
</feature>
<sequence>MHQVLILIMAVWGAQGCSDSGSCPTMKPNSTDYCYSARIRSTVLQGLPFGGVPTVLALDFMCFLVLLFVFSVLRKVAWDYGRLALVTDADSVSSTVTSTVTSERPERYERLTSVSSSVDFETRDTGFCSWLTAIFRIKDDEIRVKCGEDAVHYLSFQRHIIGLLVVVGVLSVGIVLPVNFSGNLLENNAYSFGRTTIANLDADNALLWLHTTFAFLYLLLTVYSMRRHTSKMHYKEDDLVGDFDKMAVLCTPFPFSVGNNFLVFIPMQVKRTLFINGISKYAEETEINKHNRIIKCVYPLQEEAVSYYTKLEAQLKSDYMEEKEKVNRKPLGMAFVTFQNESMAAMEHLSLGGISWWTRCFIINSILFLLLFFLTTPAIIISTMDKFNVTKPVEYLNNPIITQFFPTLLLWSFSALLPTIVYYSAFFEAHWTRSGENRTTMHKCYTFLIFMVLLLPSLGLSSLDVFFRWLFDRRFLADAKVRFECVFLPDNGAFFVNYVIASAFIGNANDLLRIPGLLMYMIRLCLARSAAERKNVKRHQAYEFQFGAAYAWMMCVFTVVMTYSITCPIIVPFGLMYMLLKHLADRYNMYYAYLPSKLDKKIHSGAVNQVVAAPILCLFWLLFFSTVRSGFSAATSMFTFVVLIITIIICLSHVCFGHFKYLSAHNYKVTMQSKLCQQTSCCCLNCPAQYVRSTSYSDAQGKCVFCVTD</sequence>
<feature type="transmembrane region" description="Helical" evidence="8">
    <location>
        <begin position="444"/>
        <end position="467"/>
    </location>
</feature>
<feature type="transmembrane region" description="Helical" evidence="8">
    <location>
        <begin position="400"/>
        <end position="423"/>
    </location>
</feature>
<comment type="subcellular location">
    <subcellularLocation>
        <location evidence="1">Membrane</location>
        <topology evidence="1">Multi-pass membrane protein</topology>
    </subcellularLocation>
</comment>
<dbReference type="GO" id="GO:0005227">
    <property type="term" value="F:calcium-activated cation channel activity"/>
    <property type="evidence" value="ECO:0007669"/>
    <property type="project" value="InterPro"/>
</dbReference>
<dbReference type="PANTHER" id="PTHR13018">
    <property type="entry name" value="PROBABLE MEMBRANE PROTEIN DUF221-RELATED"/>
    <property type="match status" value="1"/>
</dbReference>
<feature type="domain" description="CSC1/OSCA1-like cytosolic" evidence="12">
    <location>
        <begin position="288"/>
        <end position="346"/>
    </location>
</feature>
<comment type="catalytic activity">
    <reaction evidence="7">
        <text>Ca(2+)(in) = Ca(2+)(out)</text>
        <dbReference type="Rhea" id="RHEA:29671"/>
        <dbReference type="ChEBI" id="CHEBI:29108"/>
    </reaction>
</comment>
<evidence type="ECO:0000259" key="12">
    <source>
        <dbReference type="Pfam" id="PF14703"/>
    </source>
</evidence>
<accession>A0A7N5ZRS3</accession>
<dbReference type="Pfam" id="PF02714">
    <property type="entry name" value="RSN1_7TM"/>
    <property type="match status" value="1"/>
</dbReference>
<evidence type="ECO:0000256" key="1">
    <source>
        <dbReference type="ARBA" id="ARBA00004141"/>
    </source>
</evidence>
<feature type="domain" description="CSC1/OSCA1-like N-terminal transmembrane" evidence="11">
    <location>
        <begin position="121"/>
        <end position="226"/>
    </location>
</feature>
<keyword evidence="14" id="KW-1185">Reference proteome</keyword>
<dbReference type="PANTHER" id="PTHR13018:SF38">
    <property type="entry name" value="CSC1-LIKE PROTEIN 2"/>
    <property type="match status" value="1"/>
</dbReference>
<dbReference type="Pfam" id="PF13967">
    <property type="entry name" value="RSN1_TM"/>
    <property type="match status" value="1"/>
</dbReference>
<evidence type="ECO:0000256" key="5">
    <source>
        <dbReference type="ARBA" id="ARBA00022989"/>
    </source>
</evidence>
<evidence type="ECO:0000259" key="11">
    <source>
        <dbReference type="Pfam" id="PF13967"/>
    </source>
</evidence>
<reference evidence="13" key="2">
    <citation type="submission" date="2025-08" db="UniProtKB">
        <authorList>
            <consortium name="Ensembl"/>
        </authorList>
    </citation>
    <scope>IDENTIFICATION</scope>
</reference>
<feature type="transmembrane region" description="Helical" evidence="8">
    <location>
        <begin position="606"/>
        <end position="625"/>
    </location>
</feature>
<dbReference type="Proteomes" id="UP000265040">
    <property type="component" value="Chromosome 15"/>
</dbReference>
<evidence type="ECO:0000313" key="13">
    <source>
        <dbReference type="Ensembl" id="ENSATEP00000037194.1"/>
    </source>
</evidence>
<proteinExistence type="inferred from homology"/>
<dbReference type="Ensembl" id="ENSATET00000042991.2">
    <property type="protein sequence ID" value="ENSATEP00000037194.1"/>
    <property type="gene ID" value="ENSATEG00000017241.3"/>
</dbReference>
<evidence type="ECO:0008006" key="15">
    <source>
        <dbReference type="Google" id="ProtNLM"/>
    </source>
</evidence>
<name>A0A7N5ZRS3_ANATE</name>
<keyword evidence="5 8" id="KW-1133">Transmembrane helix</keyword>
<comment type="similarity">
    <text evidence="2">Belongs to the CSC1 (TC 1.A.17) family.</text>
</comment>
<evidence type="ECO:0000259" key="10">
    <source>
        <dbReference type="Pfam" id="PF02714"/>
    </source>
</evidence>
<dbReference type="InterPro" id="IPR027815">
    <property type="entry name" value="CSC1/OSCA1-like_cyt"/>
</dbReference>
<feature type="transmembrane region" description="Helical" evidence="8">
    <location>
        <begin position="551"/>
        <end position="580"/>
    </location>
</feature>
<evidence type="ECO:0000256" key="6">
    <source>
        <dbReference type="ARBA" id="ARBA00023136"/>
    </source>
</evidence>
<protein>
    <recommendedName>
        <fullName evidence="15">Transmembrane protein 63B</fullName>
    </recommendedName>
</protein>